<feature type="coiled-coil region" evidence="1">
    <location>
        <begin position="341"/>
        <end position="403"/>
    </location>
</feature>
<dbReference type="OrthoDB" id="2757553at2759"/>
<dbReference type="GO" id="GO:0051015">
    <property type="term" value="F:actin filament binding"/>
    <property type="evidence" value="ECO:0007669"/>
    <property type="project" value="TreeGrafter"/>
</dbReference>
<dbReference type="EMBL" id="KV425554">
    <property type="protein sequence ID" value="KZT29455.1"/>
    <property type="molecule type" value="Genomic_DNA"/>
</dbReference>
<feature type="region of interest" description="Disordered" evidence="2">
    <location>
        <begin position="578"/>
        <end position="612"/>
    </location>
</feature>
<feature type="coiled-coil region" evidence="1">
    <location>
        <begin position="526"/>
        <end position="560"/>
    </location>
</feature>
<keyword evidence="5" id="KW-1185">Reference proteome</keyword>
<dbReference type="Proteomes" id="UP000076761">
    <property type="component" value="Unassembled WGS sequence"/>
</dbReference>
<dbReference type="GO" id="GO:0005737">
    <property type="term" value="C:cytoplasm"/>
    <property type="evidence" value="ECO:0007669"/>
    <property type="project" value="TreeGrafter"/>
</dbReference>
<dbReference type="PANTHER" id="PTHR45615">
    <property type="entry name" value="MYOSIN HEAVY CHAIN, NON-MUSCLE"/>
    <property type="match status" value="1"/>
</dbReference>
<accession>A0A165VBY7</accession>
<feature type="compositionally biased region" description="Polar residues" evidence="2">
    <location>
        <begin position="578"/>
        <end position="595"/>
    </location>
</feature>
<dbReference type="Gene3D" id="1.10.287.1490">
    <property type="match status" value="1"/>
</dbReference>
<dbReference type="STRING" id="1314782.A0A165VBY7"/>
<protein>
    <recommendedName>
        <fullName evidence="3">DUF6697 domain-containing protein</fullName>
    </recommendedName>
</protein>
<gene>
    <name evidence="4" type="ORF">NEOLEDRAFT_1175141</name>
</gene>
<dbReference type="InParanoid" id="A0A165VBY7"/>
<evidence type="ECO:0000259" key="3">
    <source>
        <dbReference type="Pfam" id="PF20411"/>
    </source>
</evidence>
<reference evidence="4 5" key="1">
    <citation type="journal article" date="2016" name="Mol. Biol. Evol.">
        <title>Comparative Genomics of Early-Diverging Mushroom-Forming Fungi Provides Insights into the Origins of Lignocellulose Decay Capabilities.</title>
        <authorList>
            <person name="Nagy L.G."/>
            <person name="Riley R."/>
            <person name="Tritt A."/>
            <person name="Adam C."/>
            <person name="Daum C."/>
            <person name="Floudas D."/>
            <person name="Sun H."/>
            <person name="Yadav J.S."/>
            <person name="Pangilinan J."/>
            <person name="Larsson K.H."/>
            <person name="Matsuura K."/>
            <person name="Barry K."/>
            <person name="Labutti K."/>
            <person name="Kuo R."/>
            <person name="Ohm R.A."/>
            <person name="Bhattacharya S.S."/>
            <person name="Shirouzu T."/>
            <person name="Yoshinaga Y."/>
            <person name="Martin F.M."/>
            <person name="Grigoriev I.V."/>
            <person name="Hibbett D.S."/>
        </authorList>
    </citation>
    <scope>NUCLEOTIDE SEQUENCE [LARGE SCALE GENOMIC DNA]</scope>
    <source>
        <strain evidence="4 5">HHB14362 ss-1</strain>
    </source>
</reference>
<name>A0A165VBY7_9AGAM</name>
<feature type="coiled-coil region" evidence="1">
    <location>
        <begin position="135"/>
        <end position="305"/>
    </location>
</feature>
<feature type="domain" description="DUF6697" evidence="3">
    <location>
        <begin position="676"/>
        <end position="836"/>
    </location>
</feature>
<keyword evidence="1" id="KW-0175">Coiled coil</keyword>
<dbReference type="InterPro" id="IPR046520">
    <property type="entry name" value="DUF6697"/>
</dbReference>
<evidence type="ECO:0000313" key="5">
    <source>
        <dbReference type="Proteomes" id="UP000076761"/>
    </source>
</evidence>
<dbReference type="GO" id="GO:0000146">
    <property type="term" value="F:microfilament motor activity"/>
    <property type="evidence" value="ECO:0007669"/>
    <property type="project" value="TreeGrafter"/>
</dbReference>
<evidence type="ECO:0000256" key="1">
    <source>
        <dbReference type="SAM" id="Coils"/>
    </source>
</evidence>
<feature type="region of interest" description="Disordered" evidence="2">
    <location>
        <begin position="873"/>
        <end position="893"/>
    </location>
</feature>
<sequence length="893" mass="101166">MDDRTLIGAMGTRIGQYTVENANLRERVSYLEENLANAQAAIDLGRIEELERERDRLKEELQTSALTTEQLKRVKDRQTEELKARCQKLEMEACVLQSDRDQTKDEWRKSIAEVKKLSKETENLKLRGVQLRACFDEVEADNARTKREKADIHRQLAESLEIVKTLRAEKTAIEQTAENALRERDQLCNQLDEHVQKLVDEKETHARQLTEESDAHARQLVKLRDENASLRCDLAEVRKLESRVGELGMELIDVIKERDDAKSDLAECIEALKRLHQELKEAQQNTRSEAERSKLLKEIDKLSHDKDSLDCQLAVVRADATSKSKILDAATAEVAGLQQDLRELRPALEEAEKIKAKLEKDRESIMKERDDLKAELAECVVSLKQLEEEKSVMDQAMGELQRLYSSWRELSQRDQELYHEKESLNHDLEVLQANATEKLTLVHNATTAWVEVRKEAEMLRQQLAEAQSEALSLQSVQQKMGLLNARVFHLQAIIDRQEACIRDLRGQLAEAGQRIKDSAATHATEIAAHIEQAADAQRTIDQIRQEVNDLGQKLKDRDDEIARLCQWVSNSAEASLQPQSASQIAQAGPSQTTNGSSSISIRRSSRKRTKVEVISDSEEEDVACISSIPSSARISPILTNYASPIPEGRLKIFKDLRGELDARLTAPEFPAGIAHFTKAELASVLGGNKQSLIINIAKGKQKLLSRTLGITGYLCPKLNQNPWCPYAPGRDGYMFVGLGGDAVRLVEPEVRPVFVNVSENHASKLFFAGFYDVCKAEELTKEEWNTVPDHIKRQYSETTRQKVSECRSKYIEQIMSEYNSGSRRAPCRRLRFVGWRNPSDPEKDVYEALVECFVKPPGSVSVCESASVAKRKVEREDVDEEGSPRKMTTRRDK</sequence>
<dbReference type="Pfam" id="PF20411">
    <property type="entry name" value="DUF6697"/>
    <property type="match status" value="1"/>
</dbReference>
<dbReference type="AlphaFoldDB" id="A0A165VBY7"/>
<dbReference type="GO" id="GO:0032982">
    <property type="term" value="C:myosin filament"/>
    <property type="evidence" value="ECO:0007669"/>
    <property type="project" value="TreeGrafter"/>
</dbReference>
<feature type="coiled-coil region" evidence="1">
    <location>
        <begin position="21"/>
        <end position="92"/>
    </location>
</feature>
<proteinExistence type="predicted"/>
<evidence type="ECO:0000313" key="4">
    <source>
        <dbReference type="EMBL" id="KZT29455.1"/>
    </source>
</evidence>
<feature type="coiled-coil region" evidence="1">
    <location>
        <begin position="449"/>
        <end position="476"/>
    </location>
</feature>
<organism evidence="4 5">
    <name type="scientific">Neolentinus lepideus HHB14362 ss-1</name>
    <dbReference type="NCBI Taxonomy" id="1314782"/>
    <lineage>
        <taxon>Eukaryota</taxon>
        <taxon>Fungi</taxon>
        <taxon>Dikarya</taxon>
        <taxon>Basidiomycota</taxon>
        <taxon>Agaricomycotina</taxon>
        <taxon>Agaricomycetes</taxon>
        <taxon>Gloeophyllales</taxon>
        <taxon>Gloeophyllaceae</taxon>
        <taxon>Neolentinus</taxon>
    </lineage>
</organism>
<dbReference type="GO" id="GO:0016460">
    <property type="term" value="C:myosin II complex"/>
    <property type="evidence" value="ECO:0007669"/>
    <property type="project" value="TreeGrafter"/>
</dbReference>
<dbReference type="PANTHER" id="PTHR45615:SF40">
    <property type="entry name" value="MYOSIN HEAVY CHAIN, NON-MUSCLE"/>
    <property type="match status" value="1"/>
</dbReference>
<evidence type="ECO:0000256" key="2">
    <source>
        <dbReference type="SAM" id="MobiDB-lite"/>
    </source>
</evidence>